<feature type="region of interest" description="Disordered" evidence="1">
    <location>
        <begin position="52"/>
        <end position="81"/>
    </location>
</feature>
<dbReference type="EMBL" id="CAWUFR010000143">
    <property type="protein sequence ID" value="CAK6969797.1"/>
    <property type="molecule type" value="Genomic_DNA"/>
</dbReference>
<gene>
    <name evidence="2" type="ORF">FSCOSCO3_A002511</name>
</gene>
<evidence type="ECO:0000256" key="1">
    <source>
        <dbReference type="SAM" id="MobiDB-lite"/>
    </source>
</evidence>
<name>A0AAV1PH16_SCOSC</name>
<keyword evidence="3" id="KW-1185">Reference proteome</keyword>
<dbReference type="AlphaFoldDB" id="A0AAV1PH16"/>
<feature type="compositionally biased region" description="Basic and acidic residues" evidence="1">
    <location>
        <begin position="14"/>
        <end position="31"/>
    </location>
</feature>
<sequence>MHRDNLPGGCTGRIYREDAPGESTGRMHRENLPGGCTGSIYREYLPGVSTGRMHRGSELYRPQQHSTGSIGRYRTDRPQRTVPGYMPMLTLVYVPHGDLHFRIV</sequence>
<comment type="caution">
    <text evidence="2">The sequence shown here is derived from an EMBL/GenBank/DDBJ whole genome shotgun (WGS) entry which is preliminary data.</text>
</comment>
<reference evidence="2 3" key="1">
    <citation type="submission" date="2024-01" db="EMBL/GenBank/DDBJ databases">
        <authorList>
            <person name="Alioto T."/>
            <person name="Alioto T."/>
            <person name="Gomez Garrido J."/>
        </authorList>
    </citation>
    <scope>NUCLEOTIDE SEQUENCE [LARGE SCALE GENOMIC DNA]</scope>
</reference>
<organism evidence="2 3">
    <name type="scientific">Scomber scombrus</name>
    <name type="common">Atlantic mackerel</name>
    <name type="synonym">Scomber vernalis</name>
    <dbReference type="NCBI Taxonomy" id="13677"/>
    <lineage>
        <taxon>Eukaryota</taxon>
        <taxon>Metazoa</taxon>
        <taxon>Chordata</taxon>
        <taxon>Craniata</taxon>
        <taxon>Vertebrata</taxon>
        <taxon>Euteleostomi</taxon>
        <taxon>Actinopterygii</taxon>
        <taxon>Neopterygii</taxon>
        <taxon>Teleostei</taxon>
        <taxon>Neoteleostei</taxon>
        <taxon>Acanthomorphata</taxon>
        <taxon>Pelagiaria</taxon>
        <taxon>Scombriformes</taxon>
        <taxon>Scombridae</taxon>
        <taxon>Scomber</taxon>
    </lineage>
</organism>
<evidence type="ECO:0000313" key="3">
    <source>
        <dbReference type="Proteomes" id="UP001314229"/>
    </source>
</evidence>
<proteinExistence type="predicted"/>
<dbReference type="Proteomes" id="UP001314229">
    <property type="component" value="Unassembled WGS sequence"/>
</dbReference>
<accession>A0AAV1PH16</accession>
<feature type="region of interest" description="Disordered" evidence="1">
    <location>
        <begin position="1"/>
        <end position="34"/>
    </location>
</feature>
<evidence type="ECO:0000313" key="2">
    <source>
        <dbReference type="EMBL" id="CAK6969797.1"/>
    </source>
</evidence>
<protein>
    <submittedName>
        <fullName evidence="2">Uncharacterized protein</fullName>
    </submittedName>
</protein>